<dbReference type="Gene3D" id="3.40.50.300">
    <property type="entry name" value="P-loop containing nucleotide triphosphate hydrolases"/>
    <property type="match status" value="1"/>
</dbReference>
<dbReference type="InterPro" id="IPR046959">
    <property type="entry name" value="PRK1-6/SRF4-like"/>
</dbReference>
<dbReference type="Gene3D" id="1.10.510.10">
    <property type="entry name" value="Transferase(Phosphotransferase) domain 1"/>
    <property type="match status" value="1"/>
</dbReference>
<dbReference type="SUPFAM" id="SSF52540">
    <property type="entry name" value="P-loop containing nucleoside triphosphate hydrolases"/>
    <property type="match status" value="1"/>
</dbReference>
<dbReference type="PANTHER" id="PTHR48007">
    <property type="entry name" value="LEUCINE-RICH REPEAT RECEPTOR-LIKE PROTEIN KINASE PXC1"/>
    <property type="match status" value="1"/>
</dbReference>
<dbReference type="Pfam" id="PF00069">
    <property type="entry name" value="Pkinase"/>
    <property type="match status" value="1"/>
</dbReference>
<keyword evidence="2" id="KW-0677">Repeat</keyword>
<keyword evidence="5" id="KW-1185">Reference proteome</keyword>
<dbReference type="PROSITE" id="PS51450">
    <property type="entry name" value="LRR"/>
    <property type="match status" value="2"/>
</dbReference>
<dbReference type="InterPro" id="IPR027417">
    <property type="entry name" value="P-loop_NTPase"/>
</dbReference>
<feature type="non-terminal residue" evidence="4">
    <location>
        <position position="1"/>
    </location>
</feature>
<evidence type="ECO:0000256" key="2">
    <source>
        <dbReference type="ARBA" id="ARBA00022737"/>
    </source>
</evidence>
<dbReference type="InterPro" id="IPR003477">
    <property type="entry name" value="PemK-like"/>
</dbReference>
<reference evidence="4" key="1">
    <citation type="submission" date="2021-06" db="EMBL/GenBank/DDBJ databases">
        <authorList>
            <person name="Kallberg Y."/>
            <person name="Tangrot J."/>
            <person name="Rosling A."/>
        </authorList>
    </citation>
    <scope>NUCLEOTIDE SEQUENCE</scope>
    <source>
        <strain evidence="4">FL130A</strain>
    </source>
</reference>
<dbReference type="InterPro" id="IPR000719">
    <property type="entry name" value="Prot_kinase_dom"/>
</dbReference>
<proteinExistence type="predicted"/>
<dbReference type="GO" id="GO:0003677">
    <property type="term" value="F:DNA binding"/>
    <property type="evidence" value="ECO:0007669"/>
    <property type="project" value="InterPro"/>
</dbReference>
<dbReference type="PANTHER" id="PTHR48007:SF4">
    <property type="entry name" value="LEUCINE-RICH REPEAT RECEPTOR-LIKE PROTEIN KINASE PXC1"/>
    <property type="match status" value="1"/>
</dbReference>
<dbReference type="OrthoDB" id="544350at2759"/>
<evidence type="ECO:0000256" key="1">
    <source>
        <dbReference type="ARBA" id="ARBA00022614"/>
    </source>
</evidence>
<dbReference type="Gene3D" id="3.80.10.10">
    <property type="entry name" value="Ribonuclease Inhibitor"/>
    <property type="match status" value="1"/>
</dbReference>
<dbReference type="SUPFAM" id="SSF56112">
    <property type="entry name" value="Protein kinase-like (PK-like)"/>
    <property type="match status" value="1"/>
</dbReference>
<keyword evidence="1" id="KW-0433">Leucine-rich repeat</keyword>
<dbReference type="SUPFAM" id="SSF52058">
    <property type="entry name" value="L domain-like"/>
    <property type="match status" value="1"/>
</dbReference>
<evidence type="ECO:0000313" key="5">
    <source>
        <dbReference type="Proteomes" id="UP000789508"/>
    </source>
</evidence>
<dbReference type="Gene3D" id="2.30.30.110">
    <property type="match status" value="1"/>
</dbReference>
<organism evidence="4 5">
    <name type="scientific">Ambispora leptoticha</name>
    <dbReference type="NCBI Taxonomy" id="144679"/>
    <lineage>
        <taxon>Eukaryota</taxon>
        <taxon>Fungi</taxon>
        <taxon>Fungi incertae sedis</taxon>
        <taxon>Mucoromycota</taxon>
        <taxon>Glomeromycotina</taxon>
        <taxon>Glomeromycetes</taxon>
        <taxon>Archaeosporales</taxon>
        <taxon>Ambisporaceae</taxon>
        <taxon>Ambispora</taxon>
    </lineage>
</organism>
<dbReference type="GO" id="GO:0004672">
    <property type="term" value="F:protein kinase activity"/>
    <property type="evidence" value="ECO:0007669"/>
    <property type="project" value="InterPro"/>
</dbReference>
<dbReference type="Proteomes" id="UP000789508">
    <property type="component" value="Unassembled WGS sequence"/>
</dbReference>
<dbReference type="EMBL" id="CAJVPS010001483">
    <property type="protein sequence ID" value="CAG8539774.1"/>
    <property type="molecule type" value="Genomic_DNA"/>
</dbReference>
<dbReference type="CDD" id="cd02042">
    <property type="entry name" value="ParAB_family"/>
    <property type="match status" value="1"/>
</dbReference>
<feature type="domain" description="Protein kinase" evidence="3">
    <location>
        <begin position="611"/>
        <end position="879"/>
    </location>
</feature>
<dbReference type="AlphaFoldDB" id="A0A9N9FKH5"/>
<dbReference type="Pfam" id="PF02452">
    <property type="entry name" value="PemK_toxin"/>
    <property type="match status" value="1"/>
</dbReference>
<dbReference type="InterPro" id="IPR032675">
    <property type="entry name" value="LRR_dom_sf"/>
</dbReference>
<dbReference type="InterPro" id="IPR011067">
    <property type="entry name" value="Plasmid_toxin/cell-grow_inhib"/>
</dbReference>
<gene>
    <name evidence="4" type="ORF">ALEPTO_LOCUS5350</name>
</gene>
<dbReference type="Pfam" id="PF00560">
    <property type="entry name" value="LRR_1"/>
    <property type="match status" value="1"/>
</dbReference>
<name>A0A9N9FKH5_9GLOM</name>
<evidence type="ECO:0000259" key="3">
    <source>
        <dbReference type="PROSITE" id="PS50011"/>
    </source>
</evidence>
<dbReference type="SUPFAM" id="SSF50118">
    <property type="entry name" value="Cell growth inhibitor/plasmid maintenance toxic component"/>
    <property type="match status" value="1"/>
</dbReference>
<dbReference type="PROSITE" id="PS50011">
    <property type="entry name" value="PROTEIN_KINASE_DOM"/>
    <property type="match status" value="1"/>
</dbReference>
<comment type="caution">
    <text evidence="4">The sequence shown here is derived from an EMBL/GenBank/DDBJ whole genome shotgun (WGS) entry which is preliminary data.</text>
</comment>
<dbReference type="InterPro" id="IPR001611">
    <property type="entry name" value="Leu-rich_rpt"/>
</dbReference>
<dbReference type="InterPro" id="IPR011009">
    <property type="entry name" value="Kinase-like_dom_sf"/>
</dbReference>
<evidence type="ECO:0000313" key="4">
    <source>
        <dbReference type="EMBL" id="CAG8539774.1"/>
    </source>
</evidence>
<accession>A0A9N9FKH5</accession>
<protein>
    <submittedName>
        <fullName evidence="4">137_t:CDS:1</fullName>
    </submittedName>
</protein>
<sequence length="879" mass="100764">ITGNKGGTGKTTIAALLAEYLTYQKKKEEGRLVSSRFPVDYQIIDTAGVSGGSETYLKQADIMLVPFIPHYVDLQTKEQQEGLVQLKDETERDMEIGVILPPLSHRPALYGSVLNGSKENFFTKKESEPAKQDYTYSSLSELIRKSLQAYQKGEIDINLAERDKHAPKREITIRFINTDLLNYYYSLPYTQRTAIIEESLATYLDKLNAKELEKCGEEYVEETAYSYARSMKEINEHYTYCGGIQSQRRQNLTIIVEPSTFQRLKKEIGDGKISRFVEKAIIKELNDYSGRIEEKQKEFQQKLIAGYKSNNWQNQYNDYSVVAPLTSEEEELEHVEPFEVLIETNQENGLDEKSKILLHRLLAIDKEERLIERIGQLQRLNISNTDINSGYEHLPASVKYIYSSSEKRPTNFGLQPNDYGFACYLTKQGQNYPKKERSKVEKIYLTEPSLEGELDLGDFTYEFFSSGVKVYISPQLDETKLIFKNKPKGAEIIFLDAQRYINYLCPTKEQREKVTVLNISQKNLEGHLDLSDFINLKVLNCYDNKLTNLTLPNNPTNLKVLNLRGNNFSSDLSFLTGAVNLEELNLSNNKFTGSLEPLKDFLKDLIKLEELHISDNQLTGSLDYLSNLKQLKKLDISNTDLNEVNIDKLPRSLKKIKYYAESWERQRPDCKLITIVPQLEKHFGKFGRCLKCLRLNTKLEIEKDEQGQPKLLAQGDPDKNYLMVMDYMKGGNLRQYLQNNNKGLSLEDKIWRLSMITNGLKKIHDQNLVHRDFHSGNIVGDSITDLGLCQPVNYQKQVGQIFGVMPYIAPEVLQGQPYTQKSDIYSFGIIAYELLAQAYPYADKNLTDTGLALAVCNGLRPNLDKVLIPQLLKDLIKRC</sequence>
<dbReference type="GO" id="GO:0005524">
    <property type="term" value="F:ATP binding"/>
    <property type="evidence" value="ECO:0007669"/>
    <property type="project" value="InterPro"/>
</dbReference>